<evidence type="ECO:0000256" key="6">
    <source>
        <dbReference type="HAMAP-Rule" id="MF_02120"/>
    </source>
</evidence>
<reference evidence="12 13" key="1">
    <citation type="submission" date="2020-07" db="EMBL/GenBank/DDBJ databases">
        <title>Genomic Encyclopedia of Type Strains, Phase IV (KMG-IV): sequencing the most valuable type-strain genomes for metagenomic binning, comparative biology and taxonomic classification.</title>
        <authorList>
            <person name="Goeker M."/>
        </authorList>
    </citation>
    <scope>NUCLEOTIDE SEQUENCE [LARGE SCALE GENOMIC DNA]</scope>
    <source>
        <strain evidence="12 13">DSM 45533</strain>
    </source>
</reference>
<feature type="binding site" evidence="6">
    <location>
        <begin position="279"/>
        <end position="282"/>
    </location>
    <ligand>
        <name>pyridoxal 5'-phosphate</name>
        <dbReference type="ChEBI" id="CHEBI:597326"/>
    </ligand>
</feature>
<dbReference type="PRINTS" id="PR01181">
    <property type="entry name" value="DAPDCRBXLASE"/>
</dbReference>
<evidence type="ECO:0000256" key="4">
    <source>
        <dbReference type="ARBA" id="ARBA00023154"/>
    </source>
</evidence>
<feature type="binding site" evidence="6">
    <location>
        <position position="376"/>
    </location>
    <ligand>
        <name>pyridoxal 5'-phosphate</name>
        <dbReference type="ChEBI" id="CHEBI:597326"/>
    </ligand>
</feature>
<feature type="binding site" evidence="6">
    <location>
        <position position="241"/>
    </location>
    <ligand>
        <name>pyridoxal 5'-phosphate</name>
        <dbReference type="ChEBI" id="CHEBI:597326"/>
    </ligand>
</feature>
<dbReference type="Pfam" id="PF00278">
    <property type="entry name" value="Orn_DAP_Arg_deC"/>
    <property type="match status" value="1"/>
</dbReference>
<comment type="function">
    <text evidence="6">Specifically catalyzes the decarboxylation of meso-diaminopimelate (meso-DAP) to L-lysine.</text>
</comment>
<organism evidence="12 13">
    <name type="scientific">Nonomuraea soli</name>
    <dbReference type="NCBI Taxonomy" id="1032476"/>
    <lineage>
        <taxon>Bacteria</taxon>
        <taxon>Bacillati</taxon>
        <taxon>Actinomycetota</taxon>
        <taxon>Actinomycetes</taxon>
        <taxon>Streptosporangiales</taxon>
        <taxon>Streptosporangiaceae</taxon>
        <taxon>Nonomuraea</taxon>
    </lineage>
</organism>
<evidence type="ECO:0000256" key="2">
    <source>
        <dbReference type="ARBA" id="ARBA00022793"/>
    </source>
</evidence>
<dbReference type="PANTHER" id="PTHR43727:SF2">
    <property type="entry name" value="GROUP IV DECARBOXYLASE"/>
    <property type="match status" value="1"/>
</dbReference>
<dbReference type="HAMAP" id="MF_02120">
    <property type="entry name" value="LysA"/>
    <property type="match status" value="1"/>
</dbReference>
<keyword evidence="13" id="KW-1185">Reference proteome</keyword>
<evidence type="ECO:0000256" key="7">
    <source>
        <dbReference type="NCBIfam" id="TIGR01048"/>
    </source>
</evidence>
<dbReference type="GO" id="GO:0030170">
    <property type="term" value="F:pyridoxal phosphate binding"/>
    <property type="evidence" value="ECO:0007669"/>
    <property type="project" value="UniProtKB-UniRule"/>
</dbReference>
<name>A0A7W0CM15_9ACTN</name>
<feature type="modified residue" description="N6-(pyridoxal phosphate)lysine" evidence="6 8">
    <location>
        <position position="60"/>
    </location>
</feature>
<dbReference type="Gene3D" id="2.40.37.10">
    <property type="entry name" value="Lyase, Ornithine Decarboxylase, Chain A, domain 1"/>
    <property type="match status" value="1"/>
</dbReference>
<feature type="binding site" evidence="6">
    <location>
        <position position="348"/>
    </location>
    <ligand>
        <name>substrate</name>
    </ligand>
</feature>
<dbReference type="InterPro" id="IPR022644">
    <property type="entry name" value="De-COase2_N"/>
</dbReference>
<dbReference type="PANTHER" id="PTHR43727">
    <property type="entry name" value="DIAMINOPIMELATE DECARBOXYLASE"/>
    <property type="match status" value="1"/>
</dbReference>
<dbReference type="InterPro" id="IPR029066">
    <property type="entry name" value="PLP-binding_barrel"/>
</dbReference>
<dbReference type="Gene3D" id="3.20.20.10">
    <property type="entry name" value="Alanine racemase"/>
    <property type="match status" value="1"/>
</dbReference>
<feature type="binding site" evidence="6">
    <location>
        <position position="376"/>
    </location>
    <ligand>
        <name>substrate</name>
    </ligand>
</feature>
<dbReference type="AlphaFoldDB" id="A0A7W0CM15"/>
<comment type="pathway">
    <text evidence="6 9">Amino-acid biosynthesis; L-lysine biosynthesis via DAP pathway; L-lysine from DL-2,6-diaminopimelate: step 1/1.</text>
</comment>
<dbReference type="InterPro" id="IPR022643">
    <property type="entry name" value="De-COase2_C"/>
</dbReference>
<dbReference type="EMBL" id="JACDUR010000005">
    <property type="protein sequence ID" value="MBA2893447.1"/>
    <property type="molecule type" value="Genomic_DNA"/>
</dbReference>
<evidence type="ECO:0000256" key="9">
    <source>
        <dbReference type="RuleBase" id="RU003738"/>
    </source>
</evidence>
<dbReference type="SUPFAM" id="SSF50621">
    <property type="entry name" value="Alanine racemase C-terminal domain-like"/>
    <property type="match status" value="1"/>
</dbReference>
<evidence type="ECO:0000313" key="13">
    <source>
        <dbReference type="Proteomes" id="UP000530928"/>
    </source>
</evidence>
<dbReference type="GO" id="GO:0008836">
    <property type="term" value="F:diaminopimelate decarboxylase activity"/>
    <property type="evidence" value="ECO:0007669"/>
    <property type="project" value="UniProtKB-UniRule"/>
</dbReference>
<dbReference type="NCBIfam" id="TIGR01048">
    <property type="entry name" value="lysA"/>
    <property type="match status" value="1"/>
</dbReference>
<dbReference type="RefSeq" id="WP_181612259.1">
    <property type="nucleotide sequence ID" value="NZ_BAABAM010000017.1"/>
</dbReference>
<feature type="domain" description="Orn/DAP/Arg decarboxylase 2 N-terminal" evidence="11">
    <location>
        <begin position="37"/>
        <end position="285"/>
    </location>
</feature>
<evidence type="ECO:0000256" key="1">
    <source>
        <dbReference type="ARBA" id="ARBA00001933"/>
    </source>
</evidence>
<dbReference type="PRINTS" id="PR01179">
    <property type="entry name" value="ODADCRBXLASE"/>
</dbReference>
<evidence type="ECO:0000259" key="11">
    <source>
        <dbReference type="Pfam" id="PF02784"/>
    </source>
</evidence>
<feature type="domain" description="Orn/DAP/Arg decarboxylase 2 C-terminal" evidence="10">
    <location>
        <begin position="30"/>
        <end position="374"/>
    </location>
</feature>
<sequence length="417" mass="44383">MRPFTYEQGRLCVDKVPVDDVVGGVGTPAYVYSLDAMAAAYRTLQEAFAEFSPEIFYSVKANSNLAVLRRLRSLGAGFDVVSGGELTRVLAAGGDPARISFAGVAKTAEELELSVKHDVIVHVESADEVPRLQEAAAAQGARVRFGIRINPGVKVDTLVHMQTGSDRAKFGVVPQVARAIVDRVAAGEFPDLRLAGVHMHVGSMIPNPGDMVRAAETLVEVLSYGQGRGLTGMRRLDLGGGFPISYGPMDEAPDVPVPADFAAALAPLLRSADADLVLEPGRFVAGAAGALITRVMLNKDPAGRRMVVVDTGMHHFVRPALYQAGHQIVPVVQAPGAGPTEVVGPICESTDRLAPAAELPLLRPGDLLAVLDTGAYGMVMASNYNNQPRPPEIVVEGGRARVARRRETWQDQLVFEE</sequence>
<comment type="catalytic activity">
    <reaction evidence="6 9">
        <text>meso-2,6-diaminopimelate + H(+) = L-lysine + CO2</text>
        <dbReference type="Rhea" id="RHEA:15101"/>
        <dbReference type="ChEBI" id="CHEBI:15378"/>
        <dbReference type="ChEBI" id="CHEBI:16526"/>
        <dbReference type="ChEBI" id="CHEBI:32551"/>
        <dbReference type="ChEBI" id="CHEBI:57791"/>
        <dbReference type="EC" id="4.1.1.20"/>
    </reaction>
</comment>
<comment type="subunit">
    <text evidence="6">Homodimer.</text>
</comment>
<evidence type="ECO:0000256" key="8">
    <source>
        <dbReference type="PIRSR" id="PIRSR600183-50"/>
    </source>
</evidence>
<feature type="binding site" evidence="6">
    <location>
        <position position="322"/>
    </location>
    <ligand>
        <name>substrate</name>
    </ligand>
</feature>
<comment type="similarity">
    <text evidence="6">Belongs to the Orn/Lys/Arg decarboxylase class-II family. LysA subfamily.</text>
</comment>
<keyword evidence="6" id="KW-0028">Amino-acid biosynthesis</keyword>
<evidence type="ECO:0000259" key="10">
    <source>
        <dbReference type="Pfam" id="PF00278"/>
    </source>
</evidence>
<proteinExistence type="inferred from homology"/>
<keyword evidence="3 6" id="KW-0663">Pyridoxal phosphate</keyword>
<protein>
    <recommendedName>
        <fullName evidence="6 7">Diaminopimelate decarboxylase</fullName>
        <shortName evidence="6">DAP decarboxylase</shortName>
        <shortName evidence="6">DAPDC</shortName>
        <ecNumber evidence="6 7">4.1.1.20</ecNumber>
    </recommendedName>
</protein>
<comment type="cofactor">
    <cofactor evidence="1 6 8 9">
        <name>pyridoxal 5'-phosphate</name>
        <dbReference type="ChEBI" id="CHEBI:597326"/>
    </cofactor>
</comment>
<keyword evidence="4 6" id="KW-0457">Lysine biosynthesis</keyword>
<comment type="caution">
    <text evidence="12">The sequence shown here is derived from an EMBL/GenBank/DDBJ whole genome shotgun (WGS) entry which is preliminary data.</text>
</comment>
<evidence type="ECO:0000256" key="5">
    <source>
        <dbReference type="ARBA" id="ARBA00023239"/>
    </source>
</evidence>
<dbReference type="SUPFAM" id="SSF51419">
    <property type="entry name" value="PLP-binding barrel"/>
    <property type="match status" value="1"/>
</dbReference>
<dbReference type="FunFam" id="3.20.20.10:FF:000003">
    <property type="entry name" value="Diaminopimelate decarboxylase"/>
    <property type="match status" value="1"/>
</dbReference>
<accession>A0A7W0CM15</accession>
<feature type="binding site" evidence="6">
    <location>
        <position position="318"/>
    </location>
    <ligand>
        <name>substrate</name>
    </ligand>
</feature>
<dbReference type="EC" id="4.1.1.20" evidence="6 7"/>
<dbReference type="InterPro" id="IPR009006">
    <property type="entry name" value="Ala_racemase/Decarboxylase_C"/>
</dbReference>
<keyword evidence="2 6" id="KW-0210">Decarboxylase</keyword>
<dbReference type="InterPro" id="IPR000183">
    <property type="entry name" value="Orn/DAP/Arg_de-COase"/>
</dbReference>
<dbReference type="InterPro" id="IPR002986">
    <property type="entry name" value="DAP_deCOOHase_LysA"/>
</dbReference>
<feature type="binding site" evidence="6">
    <location>
        <position position="282"/>
    </location>
    <ligand>
        <name>substrate</name>
    </ligand>
</feature>
<feature type="active site" description="Proton donor" evidence="8">
    <location>
        <position position="347"/>
    </location>
</feature>
<dbReference type="Pfam" id="PF02784">
    <property type="entry name" value="Orn_Arg_deC_N"/>
    <property type="match status" value="1"/>
</dbReference>
<dbReference type="CDD" id="cd06828">
    <property type="entry name" value="PLPDE_III_DapDC"/>
    <property type="match status" value="1"/>
</dbReference>
<evidence type="ECO:0000256" key="3">
    <source>
        <dbReference type="ARBA" id="ARBA00022898"/>
    </source>
</evidence>
<keyword evidence="5 6" id="KW-0456">Lyase</keyword>
<dbReference type="Proteomes" id="UP000530928">
    <property type="component" value="Unassembled WGS sequence"/>
</dbReference>
<evidence type="ECO:0000313" key="12">
    <source>
        <dbReference type="EMBL" id="MBA2893447.1"/>
    </source>
</evidence>
<gene>
    <name evidence="6" type="primary">lysA</name>
    <name evidence="12" type="ORF">HNR30_004808</name>
</gene>
<dbReference type="UniPathway" id="UPA00034">
    <property type="reaction ID" value="UER00027"/>
</dbReference>
<dbReference type="GO" id="GO:0009089">
    <property type="term" value="P:lysine biosynthetic process via diaminopimelate"/>
    <property type="evidence" value="ECO:0007669"/>
    <property type="project" value="UniProtKB-UniRule"/>
</dbReference>